<dbReference type="SUPFAM" id="SSF48576">
    <property type="entry name" value="Terpenoid synthases"/>
    <property type="match status" value="1"/>
</dbReference>
<name>A0A1R3J2M0_9ROSI</name>
<dbReference type="STRING" id="93759.A0A1R3J2M0"/>
<proteinExistence type="predicted"/>
<accession>A0A1R3J2M0</accession>
<dbReference type="Proteomes" id="UP000187203">
    <property type="component" value="Unassembled WGS sequence"/>
</dbReference>
<dbReference type="GO" id="GO:0000287">
    <property type="term" value="F:magnesium ion binding"/>
    <property type="evidence" value="ECO:0007669"/>
    <property type="project" value="InterPro"/>
</dbReference>
<feature type="domain" description="Terpene synthase metal-binding" evidence="1">
    <location>
        <begin position="4"/>
        <end position="82"/>
    </location>
</feature>
<dbReference type="Pfam" id="PF03936">
    <property type="entry name" value="Terpene_synth_C"/>
    <property type="match status" value="1"/>
</dbReference>
<keyword evidence="3" id="KW-1185">Reference proteome</keyword>
<dbReference type="InterPro" id="IPR008949">
    <property type="entry name" value="Isoprenoid_synthase_dom_sf"/>
</dbReference>
<evidence type="ECO:0000313" key="3">
    <source>
        <dbReference type="Proteomes" id="UP000187203"/>
    </source>
</evidence>
<organism evidence="2 3">
    <name type="scientific">Corchorus olitorius</name>
    <dbReference type="NCBI Taxonomy" id="93759"/>
    <lineage>
        <taxon>Eukaryota</taxon>
        <taxon>Viridiplantae</taxon>
        <taxon>Streptophyta</taxon>
        <taxon>Embryophyta</taxon>
        <taxon>Tracheophyta</taxon>
        <taxon>Spermatophyta</taxon>
        <taxon>Magnoliopsida</taxon>
        <taxon>eudicotyledons</taxon>
        <taxon>Gunneridae</taxon>
        <taxon>Pentapetalae</taxon>
        <taxon>rosids</taxon>
        <taxon>malvids</taxon>
        <taxon>Malvales</taxon>
        <taxon>Malvaceae</taxon>
        <taxon>Grewioideae</taxon>
        <taxon>Apeibeae</taxon>
        <taxon>Corchorus</taxon>
    </lineage>
</organism>
<reference evidence="3" key="1">
    <citation type="submission" date="2013-09" db="EMBL/GenBank/DDBJ databases">
        <title>Corchorus olitorius genome sequencing.</title>
        <authorList>
            <person name="Alam M."/>
            <person name="Haque M.S."/>
            <person name="Islam M.S."/>
            <person name="Emdad E.M."/>
            <person name="Islam M.M."/>
            <person name="Ahmed B."/>
            <person name="Halim A."/>
            <person name="Hossen Q.M.M."/>
            <person name="Hossain M.Z."/>
            <person name="Ahmed R."/>
            <person name="Khan M.M."/>
            <person name="Islam R."/>
            <person name="Rashid M.M."/>
            <person name="Khan S.A."/>
            <person name="Rahman M.S."/>
            <person name="Alam M."/>
            <person name="Yahiya A.S."/>
            <person name="Khan M.S."/>
            <person name="Azam M.S."/>
            <person name="Haque T."/>
            <person name="Lashkar M.Z.H."/>
            <person name="Akhand A.I."/>
            <person name="Morshed G."/>
            <person name="Roy S."/>
            <person name="Uddin K.S."/>
            <person name="Rabeya T."/>
            <person name="Hossain A.S."/>
            <person name="Chowdhury A."/>
            <person name="Snigdha A.R."/>
            <person name="Mortoza M.S."/>
            <person name="Matin S.A."/>
            <person name="Hoque S.M.E."/>
            <person name="Islam M.K."/>
            <person name="Roy D.K."/>
            <person name="Haider R."/>
            <person name="Moosa M.M."/>
            <person name="Elias S.M."/>
            <person name="Hasan A.M."/>
            <person name="Jahan S."/>
            <person name="Shafiuddin M."/>
            <person name="Mahmood N."/>
            <person name="Shommy N.S."/>
        </authorList>
    </citation>
    <scope>NUCLEOTIDE SEQUENCE [LARGE SCALE GENOMIC DNA]</scope>
    <source>
        <strain evidence="3">cv. O-4</strain>
    </source>
</reference>
<evidence type="ECO:0000313" key="2">
    <source>
        <dbReference type="EMBL" id="OMO89083.1"/>
    </source>
</evidence>
<dbReference type="Gene3D" id="1.10.600.10">
    <property type="entry name" value="Farnesyl Diphosphate Synthase"/>
    <property type="match status" value="1"/>
</dbReference>
<gene>
    <name evidence="2" type="ORF">COLO4_19953</name>
</gene>
<evidence type="ECO:0000259" key="1">
    <source>
        <dbReference type="Pfam" id="PF03936"/>
    </source>
</evidence>
<dbReference type="GO" id="GO:0010333">
    <property type="term" value="F:terpene synthase activity"/>
    <property type="evidence" value="ECO:0007669"/>
    <property type="project" value="InterPro"/>
</dbReference>
<dbReference type="EMBL" id="AWUE01016905">
    <property type="protein sequence ID" value="OMO89083.1"/>
    <property type="molecule type" value="Genomic_DNA"/>
</dbReference>
<dbReference type="InterPro" id="IPR005630">
    <property type="entry name" value="Terpene_synthase_metal-bd"/>
</dbReference>
<comment type="caution">
    <text evidence="2">The sequence shown here is derived from an EMBL/GenBank/DDBJ whole genome shotgun (WGS) entry which is preliminary data.</text>
</comment>
<sequence>MALCMIGIEEADETVYEWLINPDNKILRACSLLCRLYDDMQTDWQEKRGQFSGRDFYMKQYGVSKEEAIEAYKGLIEEAWKDLNEAWMRPWPVAKLYFTLAFYFATGSELLYREDDAFSRPENTNKHFITQAFIDPFPLQDQSDA</sequence>
<dbReference type="AlphaFoldDB" id="A0A1R3J2M0"/>
<protein>
    <recommendedName>
        <fullName evidence="1">Terpene synthase metal-binding domain-containing protein</fullName>
    </recommendedName>
</protein>
<dbReference type="OrthoDB" id="950038at2759"/>